<reference evidence="2 3" key="1">
    <citation type="submission" date="2019-08" db="EMBL/GenBank/DDBJ databases">
        <title>In-depth cultivation of the pig gut microbiome towards novel bacterial diversity and tailored functional studies.</title>
        <authorList>
            <person name="Wylensek D."/>
            <person name="Hitch T.C.A."/>
            <person name="Clavel T."/>
        </authorList>
    </citation>
    <scope>NUCLEOTIDE SEQUENCE [LARGE SCALE GENOMIC DNA]</scope>
    <source>
        <strain evidence="2 3">MUC/MUC-530-WT-4D</strain>
    </source>
</reference>
<dbReference type="RefSeq" id="WP_154430271.1">
    <property type="nucleotide sequence ID" value="NZ_VUNI01000016.1"/>
</dbReference>
<protein>
    <submittedName>
        <fullName evidence="2">Uncharacterized protein</fullName>
    </submittedName>
</protein>
<evidence type="ECO:0000256" key="1">
    <source>
        <dbReference type="SAM" id="MobiDB-lite"/>
    </source>
</evidence>
<organism evidence="2 3">
    <name type="scientific">Roseburia porci</name>
    <dbReference type="NCBI Taxonomy" id="2605790"/>
    <lineage>
        <taxon>Bacteria</taxon>
        <taxon>Bacillati</taxon>
        <taxon>Bacillota</taxon>
        <taxon>Clostridia</taxon>
        <taxon>Lachnospirales</taxon>
        <taxon>Lachnospiraceae</taxon>
        <taxon>Roseburia</taxon>
    </lineage>
</organism>
<sequence length="93" mass="10738">MDRRMIEARLKRLEKAFANDLPIVDAKYQNGEMKRFYGTPPIEDLLNADNPIIETAGSDFAELINAILHPLPNRDIDELEQPEEREEDEKGKD</sequence>
<name>A0A6L5YTN0_9FIRM</name>
<accession>A0A6L5YTN0</accession>
<proteinExistence type="predicted"/>
<evidence type="ECO:0000313" key="3">
    <source>
        <dbReference type="Proteomes" id="UP000474024"/>
    </source>
</evidence>
<feature type="compositionally biased region" description="Acidic residues" evidence="1">
    <location>
        <begin position="77"/>
        <end position="87"/>
    </location>
</feature>
<evidence type="ECO:0000313" key="2">
    <source>
        <dbReference type="EMBL" id="MST75312.1"/>
    </source>
</evidence>
<feature type="region of interest" description="Disordered" evidence="1">
    <location>
        <begin position="71"/>
        <end position="93"/>
    </location>
</feature>
<dbReference type="Proteomes" id="UP000474024">
    <property type="component" value="Unassembled WGS sequence"/>
</dbReference>
<keyword evidence="3" id="KW-1185">Reference proteome</keyword>
<gene>
    <name evidence="2" type="ORF">FYJ75_09810</name>
</gene>
<comment type="caution">
    <text evidence="2">The sequence shown here is derived from an EMBL/GenBank/DDBJ whole genome shotgun (WGS) entry which is preliminary data.</text>
</comment>
<dbReference type="EMBL" id="VUNI01000016">
    <property type="protein sequence ID" value="MST75312.1"/>
    <property type="molecule type" value="Genomic_DNA"/>
</dbReference>
<dbReference type="AlphaFoldDB" id="A0A6L5YTN0"/>